<evidence type="ECO:0000313" key="1">
    <source>
        <dbReference type="EMBL" id="SUZ84590.1"/>
    </source>
</evidence>
<proteinExistence type="predicted"/>
<dbReference type="EMBL" id="UINC01001598">
    <property type="protein sequence ID" value="SUZ84590.1"/>
    <property type="molecule type" value="Genomic_DNA"/>
</dbReference>
<organism evidence="1">
    <name type="scientific">marine metagenome</name>
    <dbReference type="NCBI Taxonomy" id="408172"/>
    <lineage>
        <taxon>unclassified sequences</taxon>
        <taxon>metagenomes</taxon>
        <taxon>ecological metagenomes</taxon>
    </lineage>
</organism>
<protein>
    <submittedName>
        <fullName evidence="1">Uncharacterized protein</fullName>
    </submittedName>
</protein>
<feature type="non-terminal residue" evidence="1">
    <location>
        <position position="24"/>
    </location>
</feature>
<reference evidence="1" key="1">
    <citation type="submission" date="2018-05" db="EMBL/GenBank/DDBJ databases">
        <authorList>
            <person name="Lanie J.A."/>
            <person name="Ng W.-L."/>
            <person name="Kazmierczak K.M."/>
            <person name="Andrzejewski T.M."/>
            <person name="Davidsen T.M."/>
            <person name="Wayne K.J."/>
            <person name="Tettelin H."/>
            <person name="Glass J.I."/>
            <person name="Rusch D."/>
            <person name="Podicherti R."/>
            <person name="Tsui H.-C.T."/>
            <person name="Winkler M.E."/>
        </authorList>
    </citation>
    <scope>NUCLEOTIDE SEQUENCE</scope>
</reference>
<name>A0A381QZI0_9ZZZZ</name>
<gene>
    <name evidence="1" type="ORF">METZ01_LOCUS37444</name>
</gene>
<sequence>MQNGLMELMWKSGHISGSSAAYVE</sequence>
<dbReference type="AlphaFoldDB" id="A0A381QZI0"/>
<accession>A0A381QZI0</accession>